<sequence length="456" mass="46813">MLDPAPASPPPRRRLDRWRGAASDAAPLWRQRLLFLFGGLCVGLAAVAMAKLADWAHEAFRWIVSPSPLVALVLTPLGFAIAILLAIRVFPNSQGSGIPQVIAARHTEDPAIRNALVSLKTAFGKILVMTLGLVCGASTGREGPTVQVGAAIMAAVGRLDAERLPGVILAGGAAGVAAAFNTPIAGIVFGIEELSRTYQARTSGLIVATVIAAGLTALAIQGDYTYFGTTKAALPFGPGWLAVAILGVVGGIAGGLFGRVTLLFARGLPGRIGAAIRRHPIVFGALCGFGVALCGLASGGTVYGTGYEEARAMLHGTDTGHPAYAPLKLLATVFSSISGIPGGLFAPSLSVGAGMGVWLHGLFADVPIGALVLIGMTAYLTGTLQAPITAFVIVTEMTQDHAMMIPLMVTALIADAVSKLICREGLYHALAATILEKAESSAAPVIATPHKLERNA</sequence>
<dbReference type="InterPro" id="IPR001807">
    <property type="entry name" value="ClC"/>
</dbReference>
<dbReference type="AlphaFoldDB" id="A0A679JWR9"/>
<dbReference type="PRINTS" id="PR00762">
    <property type="entry name" value="CLCHANNEL"/>
</dbReference>
<geneLocation type="plasmid" evidence="11">
    <name>1</name>
</geneLocation>
<dbReference type="SUPFAM" id="SSF81340">
    <property type="entry name" value="Clc chloride channel"/>
    <property type="match status" value="1"/>
</dbReference>
<evidence type="ECO:0000256" key="3">
    <source>
        <dbReference type="ARBA" id="ARBA00022692"/>
    </source>
</evidence>
<dbReference type="GO" id="GO:0005254">
    <property type="term" value="F:chloride channel activity"/>
    <property type="evidence" value="ECO:0007669"/>
    <property type="project" value="UniProtKB-KW"/>
</dbReference>
<keyword evidence="2" id="KW-0813">Transport</keyword>
<dbReference type="EMBL" id="LR743510">
    <property type="protein sequence ID" value="CAA2139078.1"/>
    <property type="molecule type" value="Genomic_DNA"/>
</dbReference>
<dbReference type="Gene3D" id="1.10.3080.10">
    <property type="entry name" value="Clc chloride channel"/>
    <property type="match status" value="1"/>
</dbReference>
<feature type="transmembrane region" description="Helical" evidence="10">
    <location>
        <begin position="357"/>
        <end position="381"/>
    </location>
</feature>
<evidence type="ECO:0000256" key="5">
    <source>
        <dbReference type="ARBA" id="ARBA00023065"/>
    </source>
</evidence>
<keyword evidence="7" id="KW-0869">Chloride channel</keyword>
<dbReference type="InterPro" id="IPR050368">
    <property type="entry name" value="ClC-type_chloride_channel"/>
</dbReference>
<protein>
    <submittedName>
        <fullName evidence="11">H(+)/Cl(-) exchange transporter ClcA</fullName>
    </submittedName>
</protein>
<keyword evidence="5" id="KW-0406">Ion transport</keyword>
<evidence type="ECO:0000256" key="4">
    <source>
        <dbReference type="ARBA" id="ARBA00022989"/>
    </source>
</evidence>
<dbReference type="GO" id="GO:0034707">
    <property type="term" value="C:chloride channel complex"/>
    <property type="evidence" value="ECO:0007669"/>
    <property type="project" value="UniProtKB-KW"/>
</dbReference>
<keyword evidence="11" id="KW-0614">Plasmid</keyword>
<feature type="transmembrane region" description="Helical" evidence="10">
    <location>
        <begin position="240"/>
        <end position="260"/>
    </location>
</feature>
<evidence type="ECO:0000256" key="8">
    <source>
        <dbReference type="ARBA" id="ARBA00023214"/>
    </source>
</evidence>
<evidence type="ECO:0000256" key="7">
    <source>
        <dbReference type="ARBA" id="ARBA00023173"/>
    </source>
</evidence>
<accession>A0A679JWR9</accession>
<evidence type="ECO:0000256" key="1">
    <source>
        <dbReference type="ARBA" id="ARBA00004141"/>
    </source>
</evidence>
<evidence type="ECO:0000256" key="9">
    <source>
        <dbReference type="ARBA" id="ARBA00023303"/>
    </source>
</evidence>
<keyword evidence="6 10" id="KW-0472">Membrane</keyword>
<feature type="transmembrane region" description="Helical" evidence="10">
    <location>
        <begin position="167"/>
        <end position="191"/>
    </location>
</feature>
<dbReference type="Pfam" id="PF00654">
    <property type="entry name" value="Voltage_CLC"/>
    <property type="match status" value="1"/>
</dbReference>
<evidence type="ECO:0000256" key="10">
    <source>
        <dbReference type="SAM" id="Phobius"/>
    </source>
</evidence>
<dbReference type="InterPro" id="IPR014743">
    <property type="entry name" value="Cl-channel_core"/>
</dbReference>
<keyword evidence="4 10" id="KW-1133">Transmembrane helix</keyword>
<keyword evidence="8" id="KW-0868">Chloride</keyword>
<feature type="transmembrane region" description="Helical" evidence="10">
    <location>
        <begin position="401"/>
        <end position="422"/>
    </location>
</feature>
<keyword evidence="9" id="KW-0407">Ion channel</keyword>
<reference evidence="11" key="1">
    <citation type="submission" date="2019-12" db="EMBL/GenBank/DDBJ databases">
        <authorList>
            <person name="Cremers G."/>
        </authorList>
    </citation>
    <scope>NUCLEOTIDE SEQUENCE</scope>
    <source>
        <strain evidence="11">Mbul2</strain>
        <plasmid evidence="11">1</plasmid>
    </source>
</reference>
<evidence type="ECO:0000256" key="2">
    <source>
        <dbReference type="ARBA" id="ARBA00022448"/>
    </source>
</evidence>
<evidence type="ECO:0000313" key="11">
    <source>
        <dbReference type="EMBL" id="CAA2139078.1"/>
    </source>
</evidence>
<feature type="transmembrane region" description="Helical" evidence="10">
    <location>
        <begin position="281"/>
        <end position="303"/>
    </location>
</feature>
<proteinExistence type="predicted"/>
<dbReference type="RefSeq" id="WP_339160030.1">
    <property type="nucleotide sequence ID" value="NZ_LR743510.1"/>
</dbReference>
<feature type="transmembrane region" description="Helical" evidence="10">
    <location>
        <begin position="62"/>
        <end position="87"/>
    </location>
</feature>
<comment type="subcellular location">
    <subcellularLocation>
        <location evidence="1">Membrane</location>
        <topology evidence="1">Multi-pass membrane protein</topology>
    </subcellularLocation>
</comment>
<feature type="transmembrane region" description="Helical" evidence="10">
    <location>
        <begin position="33"/>
        <end position="50"/>
    </location>
</feature>
<dbReference type="CDD" id="cd01034">
    <property type="entry name" value="EriC_like"/>
    <property type="match status" value="1"/>
</dbReference>
<keyword evidence="3 10" id="KW-0812">Transmembrane</keyword>
<dbReference type="PANTHER" id="PTHR43427:SF6">
    <property type="entry name" value="CHLORIDE CHANNEL PROTEIN CLC-E"/>
    <property type="match status" value="1"/>
</dbReference>
<dbReference type="PANTHER" id="PTHR43427">
    <property type="entry name" value="CHLORIDE CHANNEL PROTEIN CLC-E"/>
    <property type="match status" value="1"/>
</dbReference>
<evidence type="ECO:0000256" key="6">
    <source>
        <dbReference type="ARBA" id="ARBA00023136"/>
    </source>
</evidence>
<name>A0A679JWR9_9HYPH</name>
<organism evidence="11">
    <name type="scientific">Methylobacterium bullatum</name>
    <dbReference type="NCBI Taxonomy" id="570505"/>
    <lineage>
        <taxon>Bacteria</taxon>
        <taxon>Pseudomonadati</taxon>
        <taxon>Pseudomonadota</taxon>
        <taxon>Alphaproteobacteria</taxon>
        <taxon>Hyphomicrobiales</taxon>
        <taxon>Methylobacteriaceae</taxon>
        <taxon>Methylobacterium</taxon>
    </lineage>
</organism>
<feature type="transmembrane region" description="Helical" evidence="10">
    <location>
        <begin position="203"/>
        <end position="220"/>
    </location>
</feature>
<gene>
    <name evidence="11" type="primary">clcA</name>
    <name evidence="11" type="ORF">MBLL_01449</name>
</gene>